<dbReference type="GO" id="GO:0003824">
    <property type="term" value="F:catalytic activity"/>
    <property type="evidence" value="ECO:0007669"/>
    <property type="project" value="InterPro"/>
</dbReference>
<organism evidence="2 3">
    <name type="scientific">Lophiotrema nucula</name>
    <dbReference type="NCBI Taxonomy" id="690887"/>
    <lineage>
        <taxon>Eukaryota</taxon>
        <taxon>Fungi</taxon>
        <taxon>Dikarya</taxon>
        <taxon>Ascomycota</taxon>
        <taxon>Pezizomycotina</taxon>
        <taxon>Dothideomycetes</taxon>
        <taxon>Pleosporomycetidae</taxon>
        <taxon>Pleosporales</taxon>
        <taxon>Lophiotremataceae</taxon>
        <taxon>Lophiotrema</taxon>
    </lineage>
</organism>
<evidence type="ECO:0000313" key="3">
    <source>
        <dbReference type="Proteomes" id="UP000799770"/>
    </source>
</evidence>
<sequence length="202" mass="22512">MVLIRRNLLTTGAPGVRWTSMATFFEIFQENIIPLEPLRGRISASEDLGALLYNGSSIQGEIPFWASQGMERGVTRAACALAEKGIEKVQCCQKKPQSSSTAQLHLRHLVATATCKALYQAVSRPTPRTTEARLFISIPQDRLEPESLFMLDFISHSLCALIPKPPFSLLDLRPNFSRVSRSLSPTSHLDRWAPRLPEIQAL</sequence>
<dbReference type="Pfam" id="PF00221">
    <property type="entry name" value="Lyase_aromatic"/>
    <property type="match status" value="1"/>
</dbReference>
<dbReference type="InterPro" id="IPR001106">
    <property type="entry name" value="Aromatic_Lyase"/>
</dbReference>
<dbReference type="Gene3D" id="1.10.275.10">
    <property type="entry name" value="Fumarase/aspartase (N-terminal domain)"/>
    <property type="match status" value="1"/>
</dbReference>
<reference evidence="2" key="1">
    <citation type="journal article" date="2020" name="Stud. Mycol.">
        <title>101 Dothideomycetes genomes: a test case for predicting lifestyles and emergence of pathogens.</title>
        <authorList>
            <person name="Haridas S."/>
            <person name="Albert R."/>
            <person name="Binder M."/>
            <person name="Bloem J."/>
            <person name="Labutti K."/>
            <person name="Salamov A."/>
            <person name="Andreopoulos B."/>
            <person name="Baker S."/>
            <person name="Barry K."/>
            <person name="Bills G."/>
            <person name="Bluhm B."/>
            <person name="Cannon C."/>
            <person name="Castanera R."/>
            <person name="Culley D."/>
            <person name="Daum C."/>
            <person name="Ezra D."/>
            <person name="Gonzalez J."/>
            <person name="Henrissat B."/>
            <person name="Kuo A."/>
            <person name="Liang C."/>
            <person name="Lipzen A."/>
            <person name="Lutzoni F."/>
            <person name="Magnuson J."/>
            <person name="Mondo S."/>
            <person name="Nolan M."/>
            <person name="Ohm R."/>
            <person name="Pangilinan J."/>
            <person name="Park H.-J."/>
            <person name="Ramirez L."/>
            <person name="Alfaro M."/>
            <person name="Sun H."/>
            <person name="Tritt A."/>
            <person name="Yoshinaga Y."/>
            <person name="Zwiers L.-H."/>
            <person name="Turgeon B."/>
            <person name="Goodwin S."/>
            <person name="Spatafora J."/>
            <person name="Crous P."/>
            <person name="Grigoriev I."/>
        </authorList>
    </citation>
    <scope>NUCLEOTIDE SEQUENCE</scope>
    <source>
        <strain evidence="2">CBS 627.86</strain>
    </source>
</reference>
<dbReference type="EMBL" id="ML977319">
    <property type="protein sequence ID" value="KAF2117128.1"/>
    <property type="molecule type" value="Genomic_DNA"/>
</dbReference>
<accession>A0A6A5ZFJ4</accession>
<evidence type="ECO:0000256" key="1">
    <source>
        <dbReference type="ARBA" id="ARBA00007238"/>
    </source>
</evidence>
<name>A0A6A5ZFJ4_9PLEO</name>
<protein>
    <submittedName>
        <fullName evidence="2">Uncharacterized protein</fullName>
    </submittedName>
</protein>
<proteinExistence type="inferred from homology"/>
<evidence type="ECO:0000313" key="2">
    <source>
        <dbReference type="EMBL" id="KAF2117128.1"/>
    </source>
</evidence>
<dbReference type="AlphaFoldDB" id="A0A6A5ZFJ4"/>
<dbReference type="InterPro" id="IPR024083">
    <property type="entry name" value="Fumarase/histidase_N"/>
</dbReference>
<dbReference type="SUPFAM" id="SSF48557">
    <property type="entry name" value="L-aspartase-like"/>
    <property type="match status" value="1"/>
</dbReference>
<gene>
    <name evidence="2" type="ORF">BDV96DRAFT_19418</name>
</gene>
<dbReference type="InterPro" id="IPR008948">
    <property type="entry name" value="L-Aspartase-like"/>
</dbReference>
<keyword evidence="3" id="KW-1185">Reference proteome</keyword>
<comment type="similarity">
    <text evidence="1">Belongs to the PAL/histidase family.</text>
</comment>
<dbReference type="Proteomes" id="UP000799770">
    <property type="component" value="Unassembled WGS sequence"/>
</dbReference>